<keyword evidence="2" id="KW-0472">Membrane</keyword>
<evidence type="ECO:0000256" key="1">
    <source>
        <dbReference type="SAM" id="MobiDB-lite"/>
    </source>
</evidence>
<feature type="region of interest" description="Disordered" evidence="1">
    <location>
        <begin position="131"/>
        <end position="155"/>
    </location>
</feature>
<evidence type="ECO:0000313" key="3">
    <source>
        <dbReference type="EMBL" id="KQB39408.1"/>
    </source>
</evidence>
<evidence type="ECO:0000313" key="4">
    <source>
        <dbReference type="Proteomes" id="UP000050443"/>
    </source>
</evidence>
<protein>
    <submittedName>
        <fullName evidence="3">Uncharacterized protein</fullName>
    </submittedName>
</protein>
<dbReference type="OrthoDB" id="1340494at2"/>
<feature type="compositionally biased region" description="Basic and acidic residues" evidence="1">
    <location>
        <begin position="179"/>
        <end position="197"/>
    </location>
</feature>
<dbReference type="STRING" id="362413.RC62_1089"/>
<dbReference type="Proteomes" id="UP000050443">
    <property type="component" value="Unassembled WGS sequence"/>
</dbReference>
<feature type="transmembrane region" description="Helical" evidence="2">
    <location>
        <begin position="243"/>
        <end position="262"/>
    </location>
</feature>
<dbReference type="EMBL" id="JRLF01000012">
    <property type="protein sequence ID" value="KQB39408.1"/>
    <property type="molecule type" value="Genomic_DNA"/>
</dbReference>
<organism evidence="3 4">
    <name type="scientific">Flavobacterium aquidurense</name>
    <dbReference type="NCBI Taxonomy" id="362413"/>
    <lineage>
        <taxon>Bacteria</taxon>
        <taxon>Pseudomonadati</taxon>
        <taxon>Bacteroidota</taxon>
        <taxon>Flavobacteriia</taxon>
        <taxon>Flavobacteriales</taxon>
        <taxon>Flavobacteriaceae</taxon>
        <taxon>Flavobacterium</taxon>
    </lineage>
</organism>
<accession>A0A0Q0WTP8</accession>
<dbReference type="AlphaFoldDB" id="A0A0Q0WTP8"/>
<sequence length="362" mass="41858">MEKNTRENVENDYKEAIRAKYRKEKEGGEYYDFLAVPGQASLRDLCWKIFRSNPKYDDLKVYLDFFKFEFDPKEENTSTTYTDKFRKVGTFYKVGKKPAKNSTIELAAILVDFEPRPFNKFRIHNLYPDEIQNEDGNNSEISNQQKGQSESSGDLEVFLDGKEREKGIIKAVVKETDNENIKEGEEEDEKVKERESEEEREEEGEEIRESTFEEVKLKSKAINAFVTIQENPRIKLGPRIKNTIIGLTIVLCIGFAVIFFAFPAKGCMQWSGDHYDIVDCGLKAPDNNIVLLDPNQINLKRIKVCDTTHFFKNGKPVVFYARSGDSLECFNQIGPHPERPTQYLKPITQYMIGEYISNKPCK</sequence>
<proteinExistence type="predicted"/>
<reference evidence="3 4" key="1">
    <citation type="submission" date="2014-09" db="EMBL/GenBank/DDBJ databases">
        <title>Genome sequence of Flavobacterium aquidurense RC62.</title>
        <authorList>
            <person name="Kim J.F."/>
            <person name="Kwak M.-J."/>
        </authorList>
    </citation>
    <scope>NUCLEOTIDE SEQUENCE [LARGE SCALE GENOMIC DNA]</scope>
    <source>
        <strain evidence="3 4">RC62</strain>
    </source>
</reference>
<feature type="compositionally biased region" description="Polar residues" evidence="1">
    <location>
        <begin position="134"/>
        <end position="152"/>
    </location>
</feature>
<dbReference type="PATRIC" id="fig|362413.3.peg.1062"/>
<gene>
    <name evidence="3" type="ORF">RC62_1089</name>
</gene>
<dbReference type="RefSeq" id="WP_055095847.1">
    <property type="nucleotide sequence ID" value="NZ_JRLF01000012.1"/>
</dbReference>
<feature type="region of interest" description="Disordered" evidence="1">
    <location>
        <begin position="179"/>
        <end position="209"/>
    </location>
</feature>
<comment type="caution">
    <text evidence="3">The sequence shown here is derived from an EMBL/GenBank/DDBJ whole genome shotgun (WGS) entry which is preliminary data.</text>
</comment>
<name>A0A0Q0WTP8_9FLAO</name>
<evidence type="ECO:0000256" key="2">
    <source>
        <dbReference type="SAM" id="Phobius"/>
    </source>
</evidence>
<keyword evidence="2" id="KW-1133">Transmembrane helix</keyword>
<keyword evidence="2" id="KW-0812">Transmembrane</keyword>